<dbReference type="Pfam" id="PF19054">
    <property type="entry name" value="DUF5753"/>
    <property type="match status" value="1"/>
</dbReference>
<keyword evidence="3" id="KW-1185">Reference proteome</keyword>
<dbReference type="SUPFAM" id="SSF47413">
    <property type="entry name" value="lambda repressor-like DNA-binding domains"/>
    <property type="match status" value="1"/>
</dbReference>
<dbReference type="PROSITE" id="PS50943">
    <property type="entry name" value="HTH_CROC1"/>
    <property type="match status" value="1"/>
</dbReference>
<reference evidence="2 3" key="1">
    <citation type="submission" date="2019-10" db="EMBL/GenBank/DDBJ databases">
        <title>Actinomadura rubteroloni sp. nov. and Actinomadura macrotermitis sp. nov., isolated from the gut of fungus growing-termite Macrotermes natalensis.</title>
        <authorList>
            <person name="Benndorf R."/>
            <person name="Martin K."/>
            <person name="Kuefner M."/>
            <person name="De Beer W."/>
            <person name="Kaster A.-K."/>
            <person name="Vollmers J."/>
            <person name="Poulsen M."/>
            <person name="Beemelmanns C."/>
        </authorList>
    </citation>
    <scope>NUCLEOTIDE SEQUENCE [LARGE SCALE GENOMIC DNA]</scope>
    <source>
        <strain evidence="2 3">RB68</strain>
    </source>
</reference>
<feature type="domain" description="HTH cro/C1-type" evidence="1">
    <location>
        <begin position="18"/>
        <end position="72"/>
    </location>
</feature>
<evidence type="ECO:0000313" key="3">
    <source>
        <dbReference type="Proteomes" id="UP000487268"/>
    </source>
</evidence>
<dbReference type="InterPro" id="IPR010982">
    <property type="entry name" value="Lambda_DNA-bd_dom_sf"/>
</dbReference>
<accession>A0A7K0C529</accession>
<dbReference type="OrthoDB" id="5177725at2"/>
<sequence>MSSEQRMSYRRKMIGDTLRRLREERNLTQSAAGRLLERSAASLSAYENGHRAIRPRDLKHILNEYGVADERLRDHLLRLAHDGRQDGWWKDLAERVKPGFILEYASLEADSACIRDFEPYVVPGLLQNENYARDVISQSGITLRRTPDSVDTGVEIRMSRQRVLQRVPPLHYSAILGEAALRNMVGGRRVMREQLNKLRDVSLLPNVDLRVIPFEVGSHPGIDGAFSILDVGSEGLMRIVSVDSLVRSWYVDEPEDVDHYAEVYERLRECALSQVESRELIERISSDL</sequence>
<dbReference type="InterPro" id="IPR001387">
    <property type="entry name" value="Cro/C1-type_HTH"/>
</dbReference>
<name>A0A7K0C529_9ACTN</name>
<dbReference type="InterPro" id="IPR043917">
    <property type="entry name" value="DUF5753"/>
</dbReference>
<dbReference type="GO" id="GO:0003677">
    <property type="term" value="F:DNA binding"/>
    <property type="evidence" value="ECO:0007669"/>
    <property type="project" value="InterPro"/>
</dbReference>
<dbReference type="RefSeq" id="WP_153539633.1">
    <property type="nucleotide sequence ID" value="NZ_WEGH01000005.1"/>
</dbReference>
<evidence type="ECO:0000313" key="2">
    <source>
        <dbReference type="EMBL" id="MQY08518.1"/>
    </source>
</evidence>
<comment type="caution">
    <text evidence="2">The sequence shown here is derived from an EMBL/GenBank/DDBJ whole genome shotgun (WGS) entry which is preliminary data.</text>
</comment>
<protein>
    <recommendedName>
        <fullName evidence="1">HTH cro/C1-type domain-containing protein</fullName>
    </recommendedName>
</protein>
<dbReference type="Pfam" id="PF13560">
    <property type="entry name" value="HTH_31"/>
    <property type="match status" value="1"/>
</dbReference>
<organism evidence="2 3">
    <name type="scientific">Actinomadura macrotermitis</name>
    <dbReference type="NCBI Taxonomy" id="2585200"/>
    <lineage>
        <taxon>Bacteria</taxon>
        <taxon>Bacillati</taxon>
        <taxon>Actinomycetota</taxon>
        <taxon>Actinomycetes</taxon>
        <taxon>Streptosporangiales</taxon>
        <taxon>Thermomonosporaceae</taxon>
        <taxon>Actinomadura</taxon>
    </lineage>
</organism>
<dbReference type="Gene3D" id="1.10.260.40">
    <property type="entry name" value="lambda repressor-like DNA-binding domains"/>
    <property type="match status" value="1"/>
</dbReference>
<dbReference type="Proteomes" id="UP000487268">
    <property type="component" value="Unassembled WGS sequence"/>
</dbReference>
<dbReference type="EMBL" id="WEGH01000005">
    <property type="protein sequence ID" value="MQY08518.1"/>
    <property type="molecule type" value="Genomic_DNA"/>
</dbReference>
<proteinExistence type="predicted"/>
<dbReference type="CDD" id="cd00093">
    <property type="entry name" value="HTH_XRE"/>
    <property type="match status" value="1"/>
</dbReference>
<dbReference type="SMART" id="SM00530">
    <property type="entry name" value="HTH_XRE"/>
    <property type="match status" value="1"/>
</dbReference>
<gene>
    <name evidence="2" type="ORF">ACRB68_66270</name>
</gene>
<dbReference type="AlphaFoldDB" id="A0A7K0C529"/>
<evidence type="ECO:0000259" key="1">
    <source>
        <dbReference type="PROSITE" id="PS50943"/>
    </source>
</evidence>